<keyword evidence="7" id="KW-0547">Nucleotide-binding</keyword>
<reference evidence="12 13" key="1">
    <citation type="journal article" date="2015" name="Genome Announc.">
        <title>Complete Genome Sequence of Bartonella ancashensis Strain 20.00, Isolated from the Blood of a Patient with Verruga Peruana.</title>
        <authorList>
            <person name="Hang J."/>
            <person name="Mullins K.E."/>
            <person name="Clifford R.J."/>
            <person name="Onmus-Leone F."/>
            <person name="Yang Y."/>
            <person name="Jiang J."/>
            <person name="Leguia M."/>
            <person name="Kasper M.R."/>
            <person name="Maguina C."/>
            <person name="Lesho E.P."/>
            <person name="Jarman R.G."/>
            <person name="Richards A.L."/>
            <person name="Blazes D."/>
        </authorList>
    </citation>
    <scope>NUCLEOTIDE SEQUENCE [LARGE SCALE GENOMIC DNA]</scope>
    <source>
        <strain evidence="12 13">20.00</strain>
    </source>
</reference>
<dbReference type="EMBL" id="CP010401">
    <property type="protein sequence ID" value="ALE03294.1"/>
    <property type="molecule type" value="Genomic_DNA"/>
</dbReference>
<evidence type="ECO:0000256" key="10">
    <source>
        <dbReference type="ARBA" id="ARBA00032441"/>
    </source>
</evidence>
<evidence type="ECO:0000256" key="9">
    <source>
        <dbReference type="ARBA" id="ARBA00022842"/>
    </source>
</evidence>
<evidence type="ECO:0000313" key="12">
    <source>
        <dbReference type="EMBL" id="ALE03294.1"/>
    </source>
</evidence>
<evidence type="ECO:0000256" key="2">
    <source>
        <dbReference type="ARBA" id="ARBA00007599"/>
    </source>
</evidence>
<dbReference type="PANTHER" id="PTHR33540:SF2">
    <property type="entry name" value="TRNA THREONYLCARBAMOYLADENOSINE BIOSYNTHESIS PROTEIN TSAE"/>
    <property type="match status" value="1"/>
</dbReference>
<dbReference type="KEGG" id="banc:PU02_0480"/>
<dbReference type="GO" id="GO:0046872">
    <property type="term" value="F:metal ion binding"/>
    <property type="evidence" value="ECO:0007669"/>
    <property type="project" value="UniProtKB-KW"/>
</dbReference>
<dbReference type="InterPro" id="IPR011009">
    <property type="entry name" value="Kinase-like_dom_sf"/>
</dbReference>
<sequence length="497" mass="57093">MNFNFFLKSEKETKFFAQDLALALKSGDLITLQGDLGTGKSTLARAIIHTLANDDTLDVPSPTFNLIQNYKLPQIEITHADFYRLSTAEEIYELGLHEIREHNILLIEWPEKGAHLLGPITFSLTLEHHKDGRCLTITSAKHATERLQRSFSIRNFLKIHGRGHVHRYFLANDASARSYECLRDNNHQEILMDAPVMQLTQITDPSYAKKMRLATDIRQFVGINQLIIDNGFTAPKIFAEDLENGFLILEDLGCEGLIDHTGKPIKERYISCSALLATFHQKLWPSSKKFPGFLLQIPNYDHQAMQAELSLLLDWYVPFKKQKGLSVEQRRDFFACWKPYLDMLIEGESTFVMRDYHSPNILWQKHKEGEERIGLIDFQDGLKGPTAYDLVSLAQDARVYISPELEAQIVNTYCHARHHASRPFNEDELRILYALAGTQRASKILGIFIQLHQQYEKSSYLKYLSYVQDYLLRNLTHPALTTLKNFYQEAGLLETGS</sequence>
<keyword evidence="9" id="KW-0460">Magnesium</keyword>
<dbReference type="SUPFAM" id="SSF56112">
    <property type="entry name" value="Protein kinase-like (PK-like)"/>
    <property type="match status" value="1"/>
</dbReference>
<evidence type="ECO:0000256" key="3">
    <source>
        <dbReference type="ARBA" id="ARBA00019010"/>
    </source>
</evidence>
<dbReference type="NCBIfam" id="TIGR00150">
    <property type="entry name" value="T6A_YjeE"/>
    <property type="match status" value="1"/>
</dbReference>
<proteinExistence type="inferred from homology"/>
<organism evidence="12 13">
    <name type="scientific">Bartonella ancashensis</name>
    <dbReference type="NCBI Taxonomy" id="1318743"/>
    <lineage>
        <taxon>Bacteria</taxon>
        <taxon>Pseudomonadati</taxon>
        <taxon>Pseudomonadota</taxon>
        <taxon>Alphaproteobacteria</taxon>
        <taxon>Hyphomicrobiales</taxon>
        <taxon>Bartonellaceae</taxon>
        <taxon>Bartonella</taxon>
    </lineage>
</organism>
<dbReference type="CDD" id="cd02019">
    <property type="entry name" value="NK"/>
    <property type="match status" value="1"/>
</dbReference>
<dbReference type="GO" id="GO:0005524">
    <property type="term" value="F:ATP binding"/>
    <property type="evidence" value="ECO:0007669"/>
    <property type="project" value="UniProtKB-KW"/>
</dbReference>
<evidence type="ECO:0000313" key="13">
    <source>
        <dbReference type="Proteomes" id="UP000057213"/>
    </source>
</evidence>
<dbReference type="GO" id="GO:0002949">
    <property type="term" value="P:tRNA threonylcarbamoyladenosine modification"/>
    <property type="evidence" value="ECO:0007669"/>
    <property type="project" value="InterPro"/>
</dbReference>
<keyword evidence="6" id="KW-0479">Metal-binding</keyword>
<evidence type="ECO:0000256" key="7">
    <source>
        <dbReference type="ARBA" id="ARBA00022741"/>
    </source>
</evidence>
<protein>
    <recommendedName>
        <fullName evidence="3">tRNA threonylcarbamoyladenosine biosynthesis protein TsaE</fullName>
    </recommendedName>
    <alternativeName>
        <fullName evidence="10">t(6)A37 threonylcarbamoyladenosine biosynthesis protein TsaE</fullName>
    </alternativeName>
</protein>
<evidence type="ECO:0000256" key="1">
    <source>
        <dbReference type="ARBA" id="ARBA00004496"/>
    </source>
</evidence>
<keyword evidence="4" id="KW-0963">Cytoplasm</keyword>
<accession>A0A0M4LG30</accession>
<dbReference type="Proteomes" id="UP000057213">
    <property type="component" value="Chromosome"/>
</dbReference>
<dbReference type="PATRIC" id="fig|1318743.3.peg.492"/>
<dbReference type="STRING" id="1318743.PU02_0480"/>
<dbReference type="Pfam" id="PF02367">
    <property type="entry name" value="TsaE"/>
    <property type="match status" value="1"/>
</dbReference>
<evidence type="ECO:0000259" key="11">
    <source>
        <dbReference type="Pfam" id="PF01636"/>
    </source>
</evidence>
<dbReference type="OrthoDB" id="9809275at2"/>
<dbReference type="InterPro" id="IPR003442">
    <property type="entry name" value="T6A_TsaE"/>
</dbReference>
<dbReference type="InterPro" id="IPR027417">
    <property type="entry name" value="P-loop_NTPase"/>
</dbReference>
<evidence type="ECO:0000256" key="5">
    <source>
        <dbReference type="ARBA" id="ARBA00022694"/>
    </source>
</evidence>
<feature type="domain" description="Aminoglycoside phosphotransferase" evidence="11">
    <location>
        <begin position="171"/>
        <end position="419"/>
    </location>
</feature>
<dbReference type="Pfam" id="PF01636">
    <property type="entry name" value="APH"/>
    <property type="match status" value="1"/>
</dbReference>
<evidence type="ECO:0000256" key="6">
    <source>
        <dbReference type="ARBA" id="ARBA00022723"/>
    </source>
</evidence>
<dbReference type="RefSeq" id="WP_053943896.1">
    <property type="nucleotide sequence ID" value="NZ_CP010401.1"/>
</dbReference>
<dbReference type="Gene3D" id="3.40.50.300">
    <property type="entry name" value="P-loop containing nucleotide triphosphate hydrolases"/>
    <property type="match status" value="1"/>
</dbReference>
<comment type="similarity">
    <text evidence="2">Belongs to the TsaE family.</text>
</comment>
<gene>
    <name evidence="12" type="ORF">PU02_0480</name>
</gene>
<evidence type="ECO:0000256" key="8">
    <source>
        <dbReference type="ARBA" id="ARBA00022840"/>
    </source>
</evidence>
<keyword evidence="13" id="KW-1185">Reference proteome</keyword>
<dbReference type="Gene3D" id="3.90.1200.10">
    <property type="match status" value="1"/>
</dbReference>
<keyword evidence="5" id="KW-0819">tRNA processing</keyword>
<evidence type="ECO:0000256" key="4">
    <source>
        <dbReference type="ARBA" id="ARBA00022490"/>
    </source>
</evidence>
<dbReference type="Gene3D" id="3.30.200.20">
    <property type="entry name" value="Phosphorylase Kinase, domain 1"/>
    <property type="match status" value="1"/>
</dbReference>
<dbReference type="SUPFAM" id="SSF52540">
    <property type="entry name" value="P-loop containing nucleoside triphosphate hydrolases"/>
    <property type="match status" value="1"/>
</dbReference>
<name>A0A0M4LG30_9HYPH</name>
<dbReference type="InterPro" id="IPR002575">
    <property type="entry name" value="Aminoglycoside_PTrfase"/>
</dbReference>
<dbReference type="PANTHER" id="PTHR33540">
    <property type="entry name" value="TRNA THREONYLCARBAMOYLADENOSINE BIOSYNTHESIS PROTEIN TSAE"/>
    <property type="match status" value="1"/>
</dbReference>
<dbReference type="AlphaFoldDB" id="A0A0M4LG30"/>
<comment type="subcellular location">
    <subcellularLocation>
        <location evidence="1">Cytoplasm</location>
    </subcellularLocation>
</comment>
<dbReference type="GO" id="GO:0005737">
    <property type="term" value="C:cytoplasm"/>
    <property type="evidence" value="ECO:0007669"/>
    <property type="project" value="UniProtKB-SubCell"/>
</dbReference>
<keyword evidence="8" id="KW-0067">ATP-binding</keyword>